<evidence type="ECO:0000313" key="2">
    <source>
        <dbReference type="EMBL" id="MDH6215495.1"/>
    </source>
</evidence>
<comment type="caution">
    <text evidence="2">The sequence shown here is derived from an EMBL/GenBank/DDBJ whole genome shotgun (WGS) entry which is preliminary data.</text>
</comment>
<keyword evidence="3" id="KW-1185">Reference proteome</keyword>
<dbReference type="NCBIfam" id="NF047398">
    <property type="entry name" value="AAA_KGGVGR"/>
    <property type="match status" value="1"/>
</dbReference>
<dbReference type="InterPro" id="IPR053137">
    <property type="entry name" value="NLR-like"/>
</dbReference>
<dbReference type="InterPro" id="IPR027417">
    <property type="entry name" value="P-loop_NTPase"/>
</dbReference>
<gene>
    <name evidence="2" type="ORF">M2283_002799</name>
</gene>
<dbReference type="Pfam" id="PF13374">
    <property type="entry name" value="TPR_10"/>
    <property type="match status" value="2"/>
</dbReference>
<dbReference type="SUPFAM" id="SSF48452">
    <property type="entry name" value="TPR-like"/>
    <property type="match status" value="3"/>
</dbReference>
<dbReference type="InterPro" id="IPR056681">
    <property type="entry name" value="DUF7779"/>
</dbReference>
<proteinExistence type="predicted"/>
<dbReference type="PANTHER" id="PTHR46082">
    <property type="entry name" value="ATP/GTP-BINDING PROTEIN-RELATED"/>
    <property type="match status" value="1"/>
</dbReference>
<dbReference type="Pfam" id="PF13424">
    <property type="entry name" value="TPR_12"/>
    <property type="match status" value="3"/>
</dbReference>
<evidence type="ECO:0000259" key="1">
    <source>
        <dbReference type="Pfam" id="PF25000"/>
    </source>
</evidence>
<dbReference type="NCBIfam" id="NF040586">
    <property type="entry name" value="FxSxx_TPR"/>
    <property type="match status" value="1"/>
</dbReference>
<dbReference type="Pfam" id="PF25000">
    <property type="entry name" value="DUF7779"/>
    <property type="match status" value="1"/>
</dbReference>
<organism evidence="2 3">
    <name type="scientific">Streptomyces pseudovenezuelae</name>
    <dbReference type="NCBI Taxonomy" id="67350"/>
    <lineage>
        <taxon>Bacteria</taxon>
        <taxon>Bacillati</taxon>
        <taxon>Actinomycetota</taxon>
        <taxon>Actinomycetes</taxon>
        <taxon>Kitasatosporales</taxon>
        <taxon>Streptomycetaceae</taxon>
        <taxon>Streptomyces</taxon>
        <taxon>Streptomyces aurantiacus group</taxon>
    </lineage>
</organism>
<name>A0ABT6LGR3_9ACTN</name>
<dbReference type="Gene3D" id="3.40.50.300">
    <property type="entry name" value="P-loop containing nucleotide triphosphate hydrolases"/>
    <property type="match status" value="2"/>
</dbReference>
<dbReference type="RefSeq" id="WP_280876484.1">
    <property type="nucleotide sequence ID" value="NZ_JARXVH010000004.1"/>
</dbReference>
<dbReference type="SUPFAM" id="SSF52540">
    <property type="entry name" value="P-loop containing nucleoside triphosphate hydrolases"/>
    <property type="match status" value="2"/>
</dbReference>
<dbReference type="Proteomes" id="UP001160499">
    <property type="component" value="Unassembled WGS sequence"/>
</dbReference>
<feature type="domain" description="DUF7779" evidence="1">
    <location>
        <begin position="717"/>
        <end position="806"/>
    </location>
</feature>
<dbReference type="InterPro" id="IPR011990">
    <property type="entry name" value="TPR-like_helical_dom_sf"/>
</dbReference>
<dbReference type="EMBL" id="JARXVH010000004">
    <property type="protein sequence ID" value="MDH6215495.1"/>
    <property type="molecule type" value="Genomic_DNA"/>
</dbReference>
<dbReference type="PANTHER" id="PTHR46082:SF6">
    <property type="entry name" value="AAA+ ATPASE DOMAIN-CONTAINING PROTEIN-RELATED"/>
    <property type="match status" value="1"/>
</dbReference>
<reference evidence="2 3" key="1">
    <citation type="submission" date="2023-04" db="EMBL/GenBank/DDBJ databases">
        <title>Forest soil microbial communities from Buena Vista Peninsula, Colon Province, Panama.</title>
        <authorList>
            <person name="Bouskill N."/>
        </authorList>
    </citation>
    <scope>NUCLEOTIDE SEQUENCE [LARGE SCALE GENOMIC DNA]</scope>
    <source>
        <strain evidence="2 3">GGS1</strain>
    </source>
</reference>
<sequence>MTAAPDGRIITFYSYKGGTGRTMALANVAWILAANGKRVLAADWDLESPGLHRYFHPFLEEGALAATTGVIDIVNDYRWAATEDRARPTDWHRDFASVRPHAIPLAVDGIGLRFPESGALDFLSAGRQDRAYSATVSSLDWDDFYERLGGGQFLDALRDDMKAAYDYVLIDSRTGLSDIADICTVQLPDVLVDCFTLSDQSISGAATVARSITERFSDRAIRVLPVPMRVDDGEKEKADAGRALARLRFEGLPTASDGGRLSPQENTAYWYGVEVPYRPYYAYEEVLATFADASGTTGSLLAAYERLTAAITDGEVDSLPPIPERTRLRGQDRFVRRRPVPRHQVAVVYAPENLMWAEWVEATLTRAGCGVSRHDLSTGPVERPEETTHTAVLLSRAAVDSRYTSDFLGALSAPTASSDGPVLVLRVDEARMPSYRGDHLQLDLHRMGEADCAAALLRVFALPEGTDDAPPLVRFPGRVPKVWDVPPRNPAFTGRNVQLTRVRGEFAGGMAGVQALVGLGGVGKTALAIEYAHRFLADYDLVWWISAERPDGVTAALAELGLRLGLVGGDITRTAQETVRLLSAEDRPLPRWLLVFDHADAPDEIRERLPASGGHVLVTSRNQEWTSHTASVPVEVFPREESVRLIGRRAPGLAPEDADAVASAVGDLPLAVEQAAAWLAETATPVDLYLEQLTAQTTDVSFPGSVTATWNLSIARLREHSPGAARLLELCAFFSTEPISTSLLFTAEMLEALRPYDPTLQEKLLIGRLLREIGRFSLAVIDPAGGTVQVHRLLQDATRSQLDEEQRLEARRVVHRLLAAARPDADEPVDDPETWPRFETIWPHLKAAGVRDAEIPQARRLLIDRVRYLEKRGLLSQARRLAQDLLVHWEQLLGEDDVQYLYLRGRLADVLRAEGKFTEARDLDEDLLERQRAVLGPAHPHTYVTMSGLARDQAALGEYGTALDLARAAHEGFEDIFWAYHPRTMAAAADLALALRAVGRYEEARALDEQTLNRRTETLGSDHPATLASTESLGTDLRAAGRYAESAELLGRTYETYQRVLGEDFPGTLRCARSLAVSLRWMNRIHEARLLTEETLARYATLHDSPTPDSLACELSLAVDLFTVGENQAALELGTRTLATYLRTMGTQHPYTLTALHNLALLHRGCGDIEQAELVFAEVGRQLADTLGDRHPYTLFCTANHANVLAELGRFEEADALEALATAGLSEVLGPRHPEYLATLANRALTLTSLGRDQEAARLRDEVEERLLALSSHETRLVRAVRELRRFSRSLVPMAN</sequence>
<accession>A0ABT6LGR3</accession>
<protein>
    <submittedName>
        <fullName evidence="2">Tetratricopeptide (TPR) repeat protein</fullName>
    </submittedName>
</protein>
<evidence type="ECO:0000313" key="3">
    <source>
        <dbReference type="Proteomes" id="UP001160499"/>
    </source>
</evidence>
<dbReference type="Gene3D" id="1.25.40.10">
    <property type="entry name" value="Tetratricopeptide repeat domain"/>
    <property type="match status" value="2"/>
</dbReference>